<evidence type="ECO:0000256" key="4">
    <source>
        <dbReference type="PROSITE-ProRule" id="PRU01240"/>
    </source>
</evidence>
<dbReference type="AlphaFoldDB" id="A0A511KJC2"/>
<comment type="caution">
    <text evidence="6">The sequence shown here is derived from an EMBL/GenBank/DDBJ whole genome shotgun (WGS) entry which is preliminary data.</text>
</comment>
<feature type="domain" description="Peptidase S8/S53" evidence="5">
    <location>
        <begin position="22"/>
        <end position="155"/>
    </location>
</feature>
<dbReference type="PROSITE" id="PS00137">
    <property type="entry name" value="SUBTILASE_HIS"/>
    <property type="match status" value="1"/>
</dbReference>
<reference evidence="6 7" key="1">
    <citation type="submission" date="2019-07" db="EMBL/GenBank/DDBJ databases">
        <title>Rhodotorula toruloides NBRC10032 genome sequencing.</title>
        <authorList>
            <person name="Shida Y."/>
            <person name="Takaku H."/>
            <person name="Ogasawara W."/>
            <person name="Mori K."/>
        </authorList>
    </citation>
    <scope>NUCLEOTIDE SEQUENCE [LARGE SCALE GENOMIC DNA]</scope>
    <source>
        <strain evidence="6 7">NBRC10032</strain>
    </source>
</reference>
<evidence type="ECO:0000256" key="3">
    <source>
        <dbReference type="ARBA" id="ARBA00022825"/>
    </source>
</evidence>
<proteinExistence type="inferred from homology"/>
<dbReference type="Pfam" id="PF00082">
    <property type="entry name" value="Peptidase_S8"/>
    <property type="match status" value="1"/>
</dbReference>
<dbReference type="InterPro" id="IPR050131">
    <property type="entry name" value="Peptidase_S8_subtilisin-like"/>
</dbReference>
<evidence type="ECO:0000259" key="5">
    <source>
        <dbReference type="Pfam" id="PF00082"/>
    </source>
</evidence>
<dbReference type="Gene3D" id="3.40.50.200">
    <property type="entry name" value="Peptidase S8/S53 domain"/>
    <property type="match status" value="1"/>
</dbReference>
<dbReference type="InterPro" id="IPR000209">
    <property type="entry name" value="Peptidase_S8/S53_dom"/>
</dbReference>
<dbReference type="PANTHER" id="PTHR43806">
    <property type="entry name" value="PEPTIDASE S8"/>
    <property type="match status" value="1"/>
</dbReference>
<keyword evidence="3" id="KW-0378">Hydrolase</keyword>
<dbReference type="OrthoDB" id="206201at2759"/>
<name>A0A511KJC2_RHOTO</name>
<gene>
    <name evidence="6" type="ORF">Rt10032_c09g3993</name>
</gene>
<dbReference type="SUPFAM" id="SSF52743">
    <property type="entry name" value="Subtilisin-like"/>
    <property type="match status" value="1"/>
</dbReference>
<dbReference type="GO" id="GO:0004252">
    <property type="term" value="F:serine-type endopeptidase activity"/>
    <property type="evidence" value="ECO:0007669"/>
    <property type="project" value="InterPro"/>
</dbReference>
<evidence type="ECO:0000313" key="7">
    <source>
        <dbReference type="Proteomes" id="UP000321518"/>
    </source>
</evidence>
<protein>
    <submittedName>
        <fullName evidence="6">Subtilisin-like protease</fullName>
    </submittedName>
</protein>
<keyword evidence="3" id="KW-0720">Serine protease</keyword>
<evidence type="ECO:0000313" key="6">
    <source>
        <dbReference type="EMBL" id="GEM09976.1"/>
    </source>
</evidence>
<dbReference type="PROSITE" id="PS51892">
    <property type="entry name" value="SUBTILASE"/>
    <property type="match status" value="1"/>
</dbReference>
<evidence type="ECO:0000256" key="2">
    <source>
        <dbReference type="ARBA" id="ARBA00022670"/>
    </source>
</evidence>
<dbReference type="InterPro" id="IPR036852">
    <property type="entry name" value="Peptidase_S8/S53_dom_sf"/>
</dbReference>
<comment type="similarity">
    <text evidence="1 4">Belongs to the peptidase S8 family.</text>
</comment>
<accession>A0A511KJC2</accession>
<dbReference type="Proteomes" id="UP000321518">
    <property type="component" value="Unassembled WGS sequence"/>
</dbReference>
<dbReference type="EMBL" id="BJWK01000009">
    <property type="protein sequence ID" value="GEM09976.1"/>
    <property type="molecule type" value="Genomic_DNA"/>
</dbReference>
<sequence>MTLIDAGTGFNKFHNQGILGSSSIKVGILDTGVDYLILGACFGPGCHFSFGGDYAVDSPGADPYVNCTDHGTHVTGTVGALASPLGFSGVAPNIQIGHYRVFQCSGVVPPRGSRRSLDGRYRVFDCDESTTEDLVVAGILAVANDGVNIVTASIGGLAGWLGASPFQIAVKRREPLENILQSLSHKASRRELRDLGQRSA</sequence>
<dbReference type="InterPro" id="IPR022398">
    <property type="entry name" value="Peptidase_S8_His-AS"/>
</dbReference>
<keyword evidence="2 6" id="KW-0645">Protease</keyword>
<dbReference type="GO" id="GO:0005615">
    <property type="term" value="C:extracellular space"/>
    <property type="evidence" value="ECO:0007669"/>
    <property type="project" value="TreeGrafter"/>
</dbReference>
<dbReference type="GO" id="GO:0006508">
    <property type="term" value="P:proteolysis"/>
    <property type="evidence" value="ECO:0007669"/>
    <property type="project" value="UniProtKB-KW"/>
</dbReference>
<dbReference type="PANTHER" id="PTHR43806:SF66">
    <property type="entry name" value="SERIN ENDOPEPTIDASE"/>
    <property type="match status" value="1"/>
</dbReference>
<organism evidence="6 7">
    <name type="scientific">Rhodotorula toruloides</name>
    <name type="common">Yeast</name>
    <name type="synonym">Rhodosporidium toruloides</name>
    <dbReference type="NCBI Taxonomy" id="5286"/>
    <lineage>
        <taxon>Eukaryota</taxon>
        <taxon>Fungi</taxon>
        <taxon>Dikarya</taxon>
        <taxon>Basidiomycota</taxon>
        <taxon>Pucciniomycotina</taxon>
        <taxon>Microbotryomycetes</taxon>
        <taxon>Sporidiobolales</taxon>
        <taxon>Sporidiobolaceae</taxon>
        <taxon>Rhodotorula</taxon>
    </lineage>
</organism>
<evidence type="ECO:0000256" key="1">
    <source>
        <dbReference type="ARBA" id="ARBA00011073"/>
    </source>
</evidence>
<comment type="caution">
    <text evidence="4">Lacks conserved residue(s) required for the propagation of feature annotation.</text>
</comment>